<protein>
    <submittedName>
        <fullName evidence="2">Uncharacterized protein</fullName>
    </submittedName>
</protein>
<accession>A0A1X7J4L9</accession>
<dbReference type="STRING" id="1515439.SAMN06265784_102218"/>
<evidence type="ECO:0000313" key="3">
    <source>
        <dbReference type="Proteomes" id="UP000193228"/>
    </source>
</evidence>
<proteinExistence type="predicted"/>
<reference evidence="3" key="1">
    <citation type="submission" date="2017-04" db="EMBL/GenBank/DDBJ databases">
        <authorList>
            <person name="Varghese N."/>
            <person name="Submissions S."/>
        </authorList>
    </citation>
    <scope>NUCLEOTIDE SEQUENCE [LARGE SCALE GENOMIC DNA]</scope>
    <source>
        <strain evidence="3">LMG 29540</strain>
    </source>
</reference>
<name>A0A1X7J4L9_9BURK</name>
<feature type="region of interest" description="Disordered" evidence="1">
    <location>
        <begin position="47"/>
        <end position="76"/>
    </location>
</feature>
<organism evidence="2 3">
    <name type="scientific">Paraburkholderia susongensis</name>
    <dbReference type="NCBI Taxonomy" id="1515439"/>
    <lineage>
        <taxon>Bacteria</taxon>
        <taxon>Pseudomonadati</taxon>
        <taxon>Pseudomonadota</taxon>
        <taxon>Betaproteobacteria</taxon>
        <taxon>Burkholderiales</taxon>
        <taxon>Burkholderiaceae</taxon>
        <taxon>Paraburkholderia</taxon>
    </lineage>
</organism>
<evidence type="ECO:0000256" key="1">
    <source>
        <dbReference type="SAM" id="MobiDB-lite"/>
    </source>
</evidence>
<dbReference type="AlphaFoldDB" id="A0A1X7J4L9"/>
<keyword evidence="3" id="KW-1185">Reference proteome</keyword>
<gene>
    <name evidence="2" type="ORF">SAMN06265784_102218</name>
</gene>
<dbReference type="EMBL" id="FXAT01000002">
    <property type="protein sequence ID" value="SMG22611.1"/>
    <property type="molecule type" value="Genomic_DNA"/>
</dbReference>
<dbReference type="Proteomes" id="UP000193228">
    <property type="component" value="Unassembled WGS sequence"/>
</dbReference>
<sequence length="76" mass="8525">MTARRATLDASLAGRQSMQKILVAGPTFPDVIERLKRYFEVDWNNREAHPRGRARPAPGGEDFRGTNPEQLFATAI</sequence>
<evidence type="ECO:0000313" key="2">
    <source>
        <dbReference type="EMBL" id="SMG22611.1"/>
    </source>
</evidence>